<sequence>MTMVDGSNSRRMTEIRIFRRAGADKSESEENACENEPMKIFWMENACHRVT</sequence>
<name>A0A0C3AVU6_PILCF</name>
<reference evidence="2" key="2">
    <citation type="submission" date="2015-01" db="EMBL/GenBank/DDBJ databases">
        <title>Evolutionary Origins and Diversification of the Mycorrhizal Mutualists.</title>
        <authorList>
            <consortium name="DOE Joint Genome Institute"/>
            <consortium name="Mycorrhizal Genomics Consortium"/>
            <person name="Kohler A."/>
            <person name="Kuo A."/>
            <person name="Nagy L.G."/>
            <person name="Floudas D."/>
            <person name="Copeland A."/>
            <person name="Barry K.W."/>
            <person name="Cichocki N."/>
            <person name="Veneault-Fourrey C."/>
            <person name="LaButti K."/>
            <person name="Lindquist E.A."/>
            <person name="Lipzen A."/>
            <person name="Lundell T."/>
            <person name="Morin E."/>
            <person name="Murat C."/>
            <person name="Riley R."/>
            <person name="Ohm R."/>
            <person name="Sun H."/>
            <person name="Tunlid A."/>
            <person name="Henrissat B."/>
            <person name="Grigoriev I.V."/>
            <person name="Hibbett D.S."/>
            <person name="Martin F."/>
        </authorList>
    </citation>
    <scope>NUCLEOTIDE SEQUENCE [LARGE SCALE GENOMIC DNA]</scope>
    <source>
        <strain evidence="2">F 1598</strain>
    </source>
</reference>
<dbReference type="AlphaFoldDB" id="A0A0C3AVU6"/>
<evidence type="ECO:0000313" key="1">
    <source>
        <dbReference type="EMBL" id="KIM78118.1"/>
    </source>
</evidence>
<dbReference type="InParanoid" id="A0A0C3AVU6"/>
<proteinExistence type="predicted"/>
<protein>
    <submittedName>
        <fullName evidence="1">Uncharacterized protein</fullName>
    </submittedName>
</protein>
<gene>
    <name evidence="1" type="ORF">PILCRDRAFT_824829</name>
</gene>
<reference evidence="1 2" key="1">
    <citation type="submission" date="2014-04" db="EMBL/GenBank/DDBJ databases">
        <authorList>
            <consortium name="DOE Joint Genome Institute"/>
            <person name="Kuo A."/>
            <person name="Tarkka M."/>
            <person name="Buscot F."/>
            <person name="Kohler A."/>
            <person name="Nagy L.G."/>
            <person name="Floudas D."/>
            <person name="Copeland A."/>
            <person name="Barry K.W."/>
            <person name="Cichocki N."/>
            <person name="Veneault-Fourrey C."/>
            <person name="LaButti K."/>
            <person name="Lindquist E.A."/>
            <person name="Lipzen A."/>
            <person name="Lundell T."/>
            <person name="Morin E."/>
            <person name="Murat C."/>
            <person name="Sun H."/>
            <person name="Tunlid A."/>
            <person name="Henrissat B."/>
            <person name="Grigoriev I.V."/>
            <person name="Hibbett D.S."/>
            <person name="Martin F."/>
            <person name="Nordberg H.P."/>
            <person name="Cantor M.N."/>
            <person name="Hua S.X."/>
        </authorList>
    </citation>
    <scope>NUCLEOTIDE SEQUENCE [LARGE SCALE GENOMIC DNA]</scope>
    <source>
        <strain evidence="1 2">F 1598</strain>
    </source>
</reference>
<accession>A0A0C3AVU6</accession>
<evidence type="ECO:0000313" key="2">
    <source>
        <dbReference type="Proteomes" id="UP000054166"/>
    </source>
</evidence>
<dbReference type="HOGENOM" id="CLU_3107215_0_0_1"/>
<organism evidence="1 2">
    <name type="scientific">Piloderma croceum (strain F 1598)</name>
    <dbReference type="NCBI Taxonomy" id="765440"/>
    <lineage>
        <taxon>Eukaryota</taxon>
        <taxon>Fungi</taxon>
        <taxon>Dikarya</taxon>
        <taxon>Basidiomycota</taxon>
        <taxon>Agaricomycotina</taxon>
        <taxon>Agaricomycetes</taxon>
        <taxon>Agaricomycetidae</taxon>
        <taxon>Atheliales</taxon>
        <taxon>Atheliaceae</taxon>
        <taxon>Piloderma</taxon>
    </lineage>
</organism>
<dbReference type="Proteomes" id="UP000054166">
    <property type="component" value="Unassembled WGS sequence"/>
</dbReference>
<keyword evidence="2" id="KW-1185">Reference proteome</keyword>
<dbReference type="EMBL" id="KN833019">
    <property type="protein sequence ID" value="KIM78118.1"/>
    <property type="molecule type" value="Genomic_DNA"/>
</dbReference>